<sequence>MKSSFTVKKGGPLKLKLYKTVSTRLGYEFTWSNRSQVGEFVEERLDCFCALVEWMTLFSSCKVSHLDEDISYHLPILLHARDKVAGDQDSTSWWRFEVIWAEDNSEAVQNCALKIEHCLNALLKWNTKEFGNVQKQIGTLQNQLKIVSDATERALILGEVWDWRCKEEFGDQNSSWFCSKASARKVVNNISGLRARDDSWVVDIQGMRDIIWRVGDGFSLNVWECKWIPRPNSFRVITPFNPNLSLLRVGDLIDGQLGVWKEDMVRSIFLQMDVDVILKIPFSQNWPPDKPIWHFSSSGDLTVRSVYHFIMQSKEAQEAGGSGGEVRMKWKAIWGLPHRIPNFSIRCNICGRFEESDMHALVECPLAGGIWESSKFASFFTNKSYVSRERNKVAHSLTHFQPYDPSLRVWLDDIPDVISYLVLKDISSME</sequence>
<evidence type="ECO:0000313" key="1">
    <source>
        <dbReference type="EMBL" id="KAJ8442464.1"/>
    </source>
</evidence>
<evidence type="ECO:0008006" key="3">
    <source>
        <dbReference type="Google" id="ProtNLM"/>
    </source>
</evidence>
<dbReference type="AlphaFoldDB" id="A0A9Q1KGJ4"/>
<dbReference type="Proteomes" id="UP001153076">
    <property type="component" value="Unassembled WGS sequence"/>
</dbReference>
<reference evidence="1" key="1">
    <citation type="submission" date="2022-04" db="EMBL/GenBank/DDBJ databases">
        <title>Carnegiea gigantea Genome sequencing and assembly v2.</title>
        <authorList>
            <person name="Copetti D."/>
            <person name="Sanderson M.J."/>
            <person name="Burquez A."/>
            <person name="Wojciechowski M.F."/>
        </authorList>
    </citation>
    <scope>NUCLEOTIDE SEQUENCE</scope>
    <source>
        <strain evidence="1">SGP5-SGP5p</strain>
        <tissue evidence="1">Aerial part</tissue>
    </source>
</reference>
<proteinExistence type="predicted"/>
<evidence type="ECO:0000313" key="2">
    <source>
        <dbReference type="Proteomes" id="UP001153076"/>
    </source>
</evidence>
<dbReference type="PANTHER" id="PTHR33710">
    <property type="entry name" value="BNAC02G09200D PROTEIN"/>
    <property type="match status" value="1"/>
</dbReference>
<dbReference type="OrthoDB" id="1739838at2759"/>
<protein>
    <recommendedName>
        <fullName evidence="3">Reverse transcriptase zinc-binding domain-containing protein</fullName>
    </recommendedName>
</protein>
<accession>A0A9Q1KGJ4</accession>
<dbReference type="EMBL" id="JAKOGI010000140">
    <property type="protein sequence ID" value="KAJ8442464.1"/>
    <property type="molecule type" value="Genomic_DNA"/>
</dbReference>
<comment type="caution">
    <text evidence="1">The sequence shown here is derived from an EMBL/GenBank/DDBJ whole genome shotgun (WGS) entry which is preliminary data.</text>
</comment>
<organism evidence="1 2">
    <name type="scientific">Carnegiea gigantea</name>
    <dbReference type="NCBI Taxonomy" id="171969"/>
    <lineage>
        <taxon>Eukaryota</taxon>
        <taxon>Viridiplantae</taxon>
        <taxon>Streptophyta</taxon>
        <taxon>Embryophyta</taxon>
        <taxon>Tracheophyta</taxon>
        <taxon>Spermatophyta</taxon>
        <taxon>Magnoliopsida</taxon>
        <taxon>eudicotyledons</taxon>
        <taxon>Gunneridae</taxon>
        <taxon>Pentapetalae</taxon>
        <taxon>Caryophyllales</taxon>
        <taxon>Cactineae</taxon>
        <taxon>Cactaceae</taxon>
        <taxon>Cactoideae</taxon>
        <taxon>Echinocereeae</taxon>
        <taxon>Carnegiea</taxon>
    </lineage>
</organism>
<gene>
    <name evidence="1" type="ORF">Cgig2_022347</name>
</gene>
<keyword evidence="2" id="KW-1185">Reference proteome</keyword>
<dbReference type="PANTHER" id="PTHR33710:SF62">
    <property type="entry name" value="DUF4283 DOMAIN PROTEIN"/>
    <property type="match status" value="1"/>
</dbReference>
<name>A0A9Q1KGJ4_9CARY</name>